<dbReference type="SUPFAM" id="SSF52172">
    <property type="entry name" value="CheY-like"/>
    <property type="match status" value="1"/>
</dbReference>
<evidence type="ECO:0000313" key="3">
    <source>
        <dbReference type="EMBL" id="MCR2745050.1"/>
    </source>
</evidence>
<dbReference type="InterPro" id="IPR001789">
    <property type="entry name" value="Sig_transdc_resp-reg_receiver"/>
</dbReference>
<sequence>MTTVLIVDPNKDTRLALEAQLSESNQFERVCSCSSLNAVRPMLQQHGVKVMLVDADQVGDSTLLLSIKDENPELGVVLVQGHAGVIDSATLQELGAHAQTSRMAAPMEIVASVAKALVARLKPSKRILSKFLKDHK</sequence>
<accession>A0ABT1XCP3</accession>
<dbReference type="PROSITE" id="PS50110">
    <property type="entry name" value="RESPONSE_REGULATORY"/>
    <property type="match status" value="1"/>
</dbReference>
<keyword evidence="4" id="KW-1185">Reference proteome</keyword>
<dbReference type="Proteomes" id="UP001165267">
    <property type="component" value="Unassembled WGS sequence"/>
</dbReference>
<keyword evidence="1" id="KW-0597">Phosphoprotein</keyword>
<dbReference type="RefSeq" id="WP_257510304.1">
    <property type="nucleotide sequence ID" value="NZ_JANKHG010000001.1"/>
</dbReference>
<evidence type="ECO:0000259" key="2">
    <source>
        <dbReference type="PROSITE" id="PS50110"/>
    </source>
</evidence>
<comment type="caution">
    <text evidence="3">The sequence shown here is derived from an EMBL/GenBank/DDBJ whole genome shotgun (WGS) entry which is preliminary data.</text>
</comment>
<evidence type="ECO:0000313" key="4">
    <source>
        <dbReference type="Proteomes" id="UP001165267"/>
    </source>
</evidence>
<gene>
    <name evidence="3" type="ORF">NSP04_00125</name>
</gene>
<protein>
    <recommendedName>
        <fullName evidence="2">Response regulatory domain-containing protein</fullName>
    </recommendedName>
</protein>
<dbReference type="Gene3D" id="3.40.50.2300">
    <property type="match status" value="1"/>
</dbReference>
<dbReference type="EMBL" id="JANKHG010000001">
    <property type="protein sequence ID" value="MCR2745050.1"/>
    <property type="molecule type" value="Genomic_DNA"/>
</dbReference>
<name>A0ABT1XCP3_9BURK</name>
<proteinExistence type="predicted"/>
<reference evidence="3" key="1">
    <citation type="submission" date="2022-07" db="EMBL/GenBank/DDBJ databases">
        <authorList>
            <person name="Xamxidin M."/>
        </authorList>
    </citation>
    <scope>NUCLEOTIDE SEQUENCE</scope>
    <source>
        <strain evidence="3">YS8-69</strain>
    </source>
</reference>
<feature type="domain" description="Response regulatory" evidence="2">
    <location>
        <begin position="3"/>
        <end position="117"/>
    </location>
</feature>
<feature type="modified residue" description="4-aspartylphosphate" evidence="1">
    <location>
        <position position="54"/>
    </location>
</feature>
<dbReference type="InterPro" id="IPR011006">
    <property type="entry name" value="CheY-like_superfamily"/>
</dbReference>
<organism evidence="3 4">
    <name type="scientific">Limnobacter parvus</name>
    <dbReference type="NCBI Taxonomy" id="2939690"/>
    <lineage>
        <taxon>Bacteria</taxon>
        <taxon>Pseudomonadati</taxon>
        <taxon>Pseudomonadota</taxon>
        <taxon>Betaproteobacteria</taxon>
        <taxon>Burkholderiales</taxon>
        <taxon>Burkholderiaceae</taxon>
        <taxon>Limnobacter</taxon>
    </lineage>
</organism>
<evidence type="ECO:0000256" key="1">
    <source>
        <dbReference type="PROSITE-ProRule" id="PRU00169"/>
    </source>
</evidence>